<dbReference type="PANTHER" id="PTHR22916:SF3">
    <property type="entry name" value="UDP-GLCNAC:BETAGAL BETA-1,3-N-ACETYLGLUCOSAMINYLTRANSFERASE-LIKE PROTEIN 1"/>
    <property type="match status" value="1"/>
</dbReference>
<dbReference type="GO" id="GO:0016758">
    <property type="term" value="F:hexosyltransferase activity"/>
    <property type="evidence" value="ECO:0007669"/>
    <property type="project" value="UniProtKB-ARBA"/>
</dbReference>
<sequence length="324" mass="36345">MKFSVVITTYNRLDLLRRAIDSAVNQTIECEVVVVDDCSSDDTEAYVKSLGNQVVYHRHEVNKGHAASVNTGVAKASGDWVKFLDDDDYLAVNCLEEMTKAIAKHAQLNEVSSEKNSQAVICSCIAAQVDNNGEHLSRTPHLGPGLAFYIPQADIHYGMLLELLPFGTPVQVACRRDVFLKVGAWDSKLDANCDDIDSWIRIAQFGDAIFLNQCLAYRTIWAGAYNHKFSLQKRLDTNILMKEKIYAFVNEKHRSNIPALADIKNYLKLHWAIVALKQKNINSVLLLLDLSVLSPIAWRLLLNAVFSRGSNQQDSHIQKFVLIN</sequence>
<comment type="caution">
    <text evidence="2">The sequence shown here is derived from an EMBL/GenBank/DDBJ whole genome shotgun (WGS) entry which is preliminary data.</text>
</comment>
<dbReference type="Pfam" id="PF00535">
    <property type="entry name" value="Glycos_transf_2"/>
    <property type="match status" value="1"/>
</dbReference>
<dbReference type="InterPro" id="IPR029044">
    <property type="entry name" value="Nucleotide-diphossugar_trans"/>
</dbReference>
<dbReference type="Gene3D" id="3.90.550.10">
    <property type="entry name" value="Spore Coat Polysaccharide Biosynthesis Protein SpsA, Chain A"/>
    <property type="match status" value="1"/>
</dbReference>
<feature type="domain" description="Glycosyltransferase 2-like" evidence="1">
    <location>
        <begin position="4"/>
        <end position="105"/>
    </location>
</feature>
<dbReference type="AlphaFoldDB" id="A0A846HFF1"/>
<reference evidence="2 3" key="1">
    <citation type="journal article" date="2015" name="Genome Announc.">
        <title>Draft Genome Sequence of Cyanobacterium Hassallia byssoidea Strain VB512170, Isolated from Monuments in India.</title>
        <authorList>
            <person name="Singh D."/>
            <person name="Chandrababunaidu M.M."/>
            <person name="Panda A."/>
            <person name="Sen D."/>
            <person name="Bhattacharyya S."/>
            <person name="Adhikary S.P."/>
            <person name="Tripathy S."/>
        </authorList>
    </citation>
    <scope>NUCLEOTIDE SEQUENCE [LARGE SCALE GENOMIC DNA]</scope>
    <source>
        <strain evidence="2 3">VB512170</strain>
    </source>
</reference>
<dbReference type="CDD" id="cd00761">
    <property type="entry name" value="Glyco_tranf_GTA_type"/>
    <property type="match status" value="1"/>
</dbReference>
<name>A0A846HFF1_9CYAN</name>
<organism evidence="2 3">
    <name type="scientific">Hassallia byssoidea VB512170</name>
    <dbReference type="NCBI Taxonomy" id="1304833"/>
    <lineage>
        <taxon>Bacteria</taxon>
        <taxon>Bacillati</taxon>
        <taxon>Cyanobacteriota</taxon>
        <taxon>Cyanophyceae</taxon>
        <taxon>Nostocales</taxon>
        <taxon>Tolypothrichaceae</taxon>
        <taxon>Hassallia</taxon>
    </lineage>
</organism>
<gene>
    <name evidence="2" type="ORF">PI95_025615</name>
</gene>
<evidence type="ECO:0000313" key="3">
    <source>
        <dbReference type="Proteomes" id="UP000031549"/>
    </source>
</evidence>
<keyword evidence="3" id="KW-1185">Reference proteome</keyword>
<protein>
    <submittedName>
        <fullName evidence="2">Glycosyltransferase family 2 protein</fullName>
    </submittedName>
</protein>
<dbReference type="InterPro" id="IPR001173">
    <property type="entry name" value="Glyco_trans_2-like"/>
</dbReference>
<dbReference type="SUPFAM" id="SSF53448">
    <property type="entry name" value="Nucleotide-diphospho-sugar transferases"/>
    <property type="match status" value="1"/>
</dbReference>
<dbReference type="EMBL" id="JTCM02000084">
    <property type="protein sequence ID" value="NEU75843.1"/>
    <property type="molecule type" value="Genomic_DNA"/>
</dbReference>
<evidence type="ECO:0000259" key="1">
    <source>
        <dbReference type="Pfam" id="PF00535"/>
    </source>
</evidence>
<dbReference type="PANTHER" id="PTHR22916">
    <property type="entry name" value="GLYCOSYLTRANSFERASE"/>
    <property type="match status" value="1"/>
</dbReference>
<accession>A0A846HFF1</accession>
<dbReference type="Proteomes" id="UP000031549">
    <property type="component" value="Unassembled WGS sequence"/>
</dbReference>
<keyword evidence="2" id="KW-0808">Transferase</keyword>
<dbReference type="RefSeq" id="WP_039747995.1">
    <property type="nucleotide sequence ID" value="NZ_JTCM02000084.1"/>
</dbReference>
<proteinExistence type="predicted"/>
<evidence type="ECO:0000313" key="2">
    <source>
        <dbReference type="EMBL" id="NEU75843.1"/>
    </source>
</evidence>